<accession>A0ACA9QJH0</accession>
<reference evidence="1" key="1">
    <citation type="submission" date="2021-06" db="EMBL/GenBank/DDBJ databases">
        <authorList>
            <person name="Kallberg Y."/>
            <person name="Tangrot J."/>
            <person name="Rosling A."/>
        </authorList>
    </citation>
    <scope>NUCLEOTIDE SEQUENCE</scope>
    <source>
        <strain evidence="1">28 12/20/2015</strain>
    </source>
</reference>
<protein>
    <submittedName>
        <fullName evidence="1">3268_t:CDS:1</fullName>
    </submittedName>
</protein>
<sequence length="64" mass="7248">QYCAKTKDMWDIWLHALNLAVSKNNTDEAIVAASSCVSQFRRKLAEARVGSEQIYIYAKLSEVI</sequence>
<evidence type="ECO:0000313" key="2">
    <source>
        <dbReference type="Proteomes" id="UP000789366"/>
    </source>
</evidence>
<keyword evidence="2" id="KW-1185">Reference proteome</keyword>
<proteinExistence type="predicted"/>
<name>A0ACA9QJH0_9GLOM</name>
<dbReference type="EMBL" id="CAJVPW010044501">
    <property type="protein sequence ID" value="CAG8754157.1"/>
    <property type="molecule type" value="Genomic_DNA"/>
</dbReference>
<dbReference type="Proteomes" id="UP000789366">
    <property type="component" value="Unassembled WGS sequence"/>
</dbReference>
<feature type="non-terminal residue" evidence="1">
    <location>
        <position position="1"/>
    </location>
</feature>
<comment type="caution">
    <text evidence="1">The sequence shown here is derived from an EMBL/GenBank/DDBJ whole genome shotgun (WGS) entry which is preliminary data.</text>
</comment>
<gene>
    <name evidence="1" type="ORF">SPELUC_LOCUS14689</name>
</gene>
<evidence type="ECO:0000313" key="1">
    <source>
        <dbReference type="EMBL" id="CAG8754157.1"/>
    </source>
</evidence>
<organism evidence="1 2">
    <name type="scientific">Cetraspora pellucida</name>
    <dbReference type="NCBI Taxonomy" id="1433469"/>
    <lineage>
        <taxon>Eukaryota</taxon>
        <taxon>Fungi</taxon>
        <taxon>Fungi incertae sedis</taxon>
        <taxon>Mucoromycota</taxon>
        <taxon>Glomeromycotina</taxon>
        <taxon>Glomeromycetes</taxon>
        <taxon>Diversisporales</taxon>
        <taxon>Gigasporaceae</taxon>
        <taxon>Cetraspora</taxon>
    </lineage>
</organism>